<dbReference type="AlphaFoldDB" id="A0A7S4HC05"/>
<dbReference type="InterPro" id="IPR006012">
    <property type="entry name" value="Syntaxin/epimorphin_CS"/>
</dbReference>
<dbReference type="GO" id="GO:0000149">
    <property type="term" value="F:SNARE binding"/>
    <property type="evidence" value="ECO:0007669"/>
    <property type="project" value="TreeGrafter"/>
</dbReference>
<dbReference type="InterPro" id="IPR045242">
    <property type="entry name" value="Syntaxin"/>
</dbReference>
<dbReference type="OMA" id="DFRRCHA"/>
<dbReference type="Gene3D" id="1.20.58.70">
    <property type="match status" value="1"/>
</dbReference>
<comment type="subcellular location">
    <subcellularLocation>
        <location evidence="1">Golgi apparatus membrane</location>
        <topology evidence="1">Single-pass type IV membrane protein</topology>
    </subcellularLocation>
</comment>
<dbReference type="PROSITE" id="PS50192">
    <property type="entry name" value="T_SNARE"/>
    <property type="match status" value="1"/>
</dbReference>
<dbReference type="SUPFAM" id="SSF47661">
    <property type="entry name" value="t-snare proteins"/>
    <property type="match status" value="1"/>
</dbReference>
<sequence length="309" mass="35632">MACRDRTSLFIRYRESFRGLASRPDLGESYRENSKHAKKIDKQKLLDGNGDIEMGVMNEAPSWVRMVEGTMALFEIIRTKKEELSKMMGKSKRIGFDEDSERRRREEISCLADEISDLFRKCERNIQDVAIGLDKKDAHDLSMRKNVQSSLATTLHELSVTFRRDQKRYLEKLKENEAKSQYKPAVKNENFDFEDSGFTQAQLQELEDVEESVQLREKEIEKVADSIKELQTIFKELAVLIIDQGSIIDRIDYNIEKASEHTAKASDELVKAEKSQRRNPAMCCIIILAVALGMMSLILLMKILGYIHI</sequence>
<dbReference type="PANTHER" id="PTHR19957:SF83">
    <property type="entry name" value="SYNTAXIN-16"/>
    <property type="match status" value="1"/>
</dbReference>
<accession>A0A7S4HC05</accession>
<comment type="similarity">
    <text evidence="2">Belongs to the syntaxin family.</text>
</comment>
<dbReference type="PANTHER" id="PTHR19957">
    <property type="entry name" value="SYNTAXIN"/>
    <property type="match status" value="1"/>
</dbReference>
<evidence type="ECO:0000256" key="4">
    <source>
        <dbReference type="ARBA" id="ARBA00022692"/>
    </source>
</evidence>
<name>A0A7S4HC05_GUITH</name>
<keyword evidence="5" id="KW-0653">Protein transport</keyword>
<keyword evidence="8" id="KW-0175">Coiled coil</keyword>
<evidence type="ECO:0000256" key="7">
    <source>
        <dbReference type="ARBA" id="ARBA00023034"/>
    </source>
</evidence>
<dbReference type="CDD" id="cd15845">
    <property type="entry name" value="SNARE_syntaxin16"/>
    <property type="match status" value="1"/>
</dbReference>
<keyword evidence="7" id="KW-0333">Golgi apparatus</keyword>
<gene>
    <name evidence="12" type="ORF">GTHE00462_LOCUS3453</name>
</gene>
<dbReference type="GO" id="GO:0006886">
    <property type="term" value="P:intracellular protein transport"/>
    <property type="evidence" value="ECO:0007669"/>
    <property type="project" value="InterPro"/>
</dbReference>
<dbReference type="SMART" id="SM00397">
    <property type="entry name" value="t_SNARE"/>
    <property type="match status" value="1"/>
</dbReference>
<protein>
    <recommendedName>
        <fullName evidence="11">t-SNARE coiled-coil homology domain-containing protein</fullName>
    </recommendedName>
</protein>
<keyword evidence="6 10" id="KW-1133">Transmembrane helix</keyword>
<organism evidence="12">
    <name type="scientific">Guillardia theta</name>
    <name type="common">Cryptophyte</name>
    <name type="synonym">Cryptomonas phi</name>
    <dbReference type="NCBI Taxonomy" id="55529"/>
    <lineage>
        <taxon>Eukaryota</taxon>
        <taxon>Cryptophyceae</taxon>
        <taxon>Pyrenomonadales</taxon>
        <taxon>Geminigeraceae</taxon>
        <taxon>Guillardia</taxon>
    </lineage>
</organism>
<evidence type="ECO:0000256" key="5">
    <source>
        <dbReference type="ARBA" id="ARBA00022927"/>
    </source>
</evidence>
<feature type="transmembrane region" description="Helical" evidence="10">
    <location>
        <begin position="281"/>
        <end position="307"/>
    </location>
</feature>
<evidence type="ECO:0000256" key="6">
    <source>
        <dbReference type="ARBA" id="ARBA00022989"/>
    </source>
</evidence>
<evidence type="ECO:0000256" key="10">
    <source>
        <dbReference type="SAM" id="Phobius"/>
    </source>
</evidence>
<evidence type="ECO:0000313" key="12">
    <source>
        <dbReference type="EMBL" id="CAE2194142.1"/>
    </source>
</evidence>
<dbReference type="GO" id="GO:0031201">
    <property type="term" value="C:SNARE complex"/>
    <property type="evidence" value="ECO:0007669"/>
    <property type="project" value="TreeGrafter"/>
</dbReference>
<dbReference type="EMBL" id="HBKN01004129">
    <property type="protein sequence ID" value="CAE2194142.1"/>
    <property type="molecule type" value="Transcribed_RNA"/>
</dbReference>
<dbReference type="GO" id="GO:0048278">
    <property type="term" value="P:vesicle docking"/>
    <property type="evidence" value="ECO:0007669"/>
    <property type="project" value="TreeGrafter"/>
</dbReference>
<dbReference type="GO" id="GO:0006906">
    <property type="term" value="P:vesicle fusion"/>
    <property type="evidence" value="ECO:0007669"/>
    <property type="project" value="TreeGrafter"/>
</dbReference>
<feature type="domain" description="T-SNARE coiled-coil homology" evidence="11">
    <location>
        <begin position="210"/>
        <end position="272"/>
    </location>
</feature>
<keyword evidence="9 10" id="KW-0472">Membrane</keyword>
<evidence type="ECO:0000256" key="2">
    <source>
        <dbReference type="ARBA" id="ARBA00009063"/>
    </source>
</evidence>
<evidence type="ECO:0000256" key="1">
    <source>
        <dbReference type="ARBA" id="ARBA00004409"/>
    </source>
</evidence>
<proteinExistence type="inferred from homology"/>
<dbReference type="Pfam" id="PF05739">
    <property type="entry name" value="SNARE"/>
    <property type="match status" value="1"/>
</dbReference>
<dbReference type="GO" id="GO:0005484">
    <property type="term" value="F:SNAP receptor activity"/>
    <property type="evidence" value="ECO:0007669"/>
    <property type="project" value="InterPro"/>
</dbReference>
<dbReference type="GO" id="GO:0000139">
    <property type="term" value="C:Golgi membrane"/>
    <property type="evidence" value="ECO:0007669"/>
    <property type="project" value="UniProtKB-SubCell"/>
</dbReference>
<evidence type="ECO:0000256" key="8">
    <source>
        <dbReference type="ARBA" id="ARBA00023054"/>
    </source>
</evidence>
<evidence type="ECO:0000256" key="3">
    <source>
        <dbReference type="ARBA" id="ARBA00022448"/>
    </source>
</evidence>
<evidence type="ECO:0000256" key="9">
    <source>
        <dbReference type="ARBA" id="ARBA00023136"/>
    </source>
</evidence>
<keyword evidence="3" id="KW-0813">Transport</keyword>
<reference evidence="12" key="1">
    <citation type="submission" date="2021-01" db="EMBL/GenBank/DDBJ databases">
        <authorList>
            <person name="Corre E."/>
            <person name="Pelletier E."/>
            <person name="Niang G."/>
            <person name="Scheremetjew M."/>
            <person name="Finn R."/>
            <person name="Kale V."/>
            <person name="Holt S."/>
            <person name="Cochrane G."/>
            <person name="Meng A."/>
            <person name="Brown T."/>
            <person name="Cohen L."/>
        </authorList>
    </citation>
    <scope>NUCLEOTIDE SEQUENCE</scope>
    <source>
        <strain evidence="12">CCMP 2712</strain>
    </source>
</reference>
<dbReference type="InterPro" id="IPR010989">
    <property type="entry name" value="SNARE"/>
</dbReference>
<dbReference type="InterPro" id="IPR000727">
    <property type="entry name" value="T_SNARE_dom"/>
</dbReference>
<evidence type="ECO:0000259" key="11">
    <source>
        <dbReference type="PROSITE" id="PS50192"/>
    </source>
</evidence>
<keyword evidence="4 10" id="KW-0812">Transmembrane</keyword>
<dbReference type="PROSITE" id="PS00914">
    <property type="entry name" value="SYNTAXIN"/>
    <property type="match status" value="1"/>
</dbReference>